<accession>A0A2A6CAN8</accession>
<dbReference type="Pfam" id="PF17305">
    <property type="entry name" value="DUF5354"/>
    <property type="match status" value="1"/>
</dbReference>
<dbReference type="Proteomes" id="UP000005239">
    <property type="component" value="Unassembled WGS sequence"/>
</dbReference>
<evidence type="ECO:0000313" key="1">
    <source>
        <dbReference type="EnsemblMetazoa" id="PPA39045.1"/>
    </source>
</evidence>
<dbReference type="AlphaFoldDB" id="A0A2A6CAN8"/>
<keyword evidence="2" id="KW-1185">Reference proteome</keyword>
<proteinExistence type="predicted"/>
<reference evidence="1" key="2">
    <citation type="submission" date="2022-06" db="UniProtKB">
        <authorList>
            <consortium name="EnsemblMetazoa"/>
        </authorList>
    </citation>
    <scope>IDENTIFICATION</scope>
    <source>
        <strain evidence="1">PS312</strain>
    </source>
</reference>
<dbReference type="EnsemblMetazoa" id="PPA39045.1">
    <property type="protein sequence ID" value="PPA39045.1"/>
    <property type="gene ID" value="WBGene00277414"/>
</dbReference>
<protein>
    <submittedName>
        <fullName evidence="1">Uncharacterized protein</fullName>
    </submittedName>
</protein>
<dbReference type="InterPro" id="IPR035291">
    <property type="entry name" value="DUF5354"/>
</dbReference>
<gene>
    <name evidence="1" type="primary">WBGene00277414</name>
</gene>
<sequence length="133" mass="14990">MSSSSLTFLFVSFALLNGVAALTCYENDDKGHIVERTNENWKYCSLIPMADGDSGRLTGVGELTENLVGQDAVFGQNSKLYKVTVMCIYERYDFGAISHAFGPAPEYMFRCFCNTDRCNQHTTFSKFLKDSRY</sequence>
<accession>A0A8R1YS67</accession>
<reference evidence="2" key="1">
    <citation type="journal article" date="2008" name="Nat. Genet.">
        <title>The Pristionchus pacificus genome provides a unique perspective on nematode lifestyle and parasitism.</title>
        <authorList>
            <person name="Dieterich C."/>
            <person name="Clifton S.W."/>
            <person name="Schuster L.N."/>
            <person name="Chinwalla A."/>
            <person name="Delehaunty K."/>
            <person name="Dinkelacker I."/>
            <person name="Fulton L."/>
            <person name="Fulton R."/>
            <person name="Godfrey J."/>
            <person name="Minx P."/>
            <person name="Mitreva M."/>
            <person name="Roeseler W."/>
            <person name="Tian H."/>
            <person name="Witte H."/>
            <person name="Yang S.P."/>
            <person name="Wilson R.K."/>
            <person name="Sommer R.J."/>
        </authorList>
    </citation>
    <scope>NUCLEOTIDE SEQUENCE [LARGE SCALE GENOMIC DNA]</scope>
    <source>
        <strain evidence="2">PS312</strain>
    </source>
</reference>
<name>A0A2A6CAN8_PRIPA</name>
<dbReference type="OrthoDB" id="5840767at2759"/>
<evidence type="ECO:0000313" key="2">
    <source>
        <dbReference type="Proteomes" id="UP000005239"/>
    </source>
</evidence>
<organism evidence="1 2">
    <name type="scientific">Pristionchus pacificus</name>
    <name type="common">Parasitic nematode worm</name>
    <dbReference type="NCBI Taxonomy" id="54126"/>
    <lineage>
        <taxon>Eukaryota</taxon>
        <taxon>Metazoa</taxon>
        <taxon>Ecdysozoa</taxon>
        <taxon>Nematoda</taxon>
        <taxon>Chromadorea</taxon>
        <taxon>Rhabditida</taxon>
        <taxon>Rhabditina</taxon>
        <taxon>Diplogasteromorpha</taxon>
        <taxon>Diplogasteroidea</taxon>
        <taxon>Neodiplogasteridae</taxon>
        <taxon>Pristionchus</taxon>
    </lineage>
</organism>